<name>A0A1M2VG87_TRAPU</name>
<feature type="compositionally biased region" description="Polar residues" evidence="1">
    <location>
        <begin position="83"/>
        <end position="92"/>
    </location>
</feature>
<dbReference type="EMBL" id="MNAD01001304">
    <property type="protein sequence ID" value="OJT06557.1"/>
    <property type="molecule type" value="Genomic_DNA"/>
</dbReference>
<keyword evidence="3" id="KW-1185">Reference proteome</keyword>
<protein>
    <submittedName>
        <fullName evidence="2">Uncharacterized protein</fullName>
    </submittedName>
</protein>
<proteinExistence type="predicted"/>
<comment type="caution">
    <text evidence="2">The sequence shown here is derived from an EMBL/GenBank/DDBJ whole genome shotgun (WGS) entry which is preliminary data.</text>
</comment>
<reference evidence="2 3" key="1">
    <citation type="submission" date="2016-10" db="EMBL/GenBank/DDBJ databases">
        <title>Genome sequence of the basidiomycete white-rot fungus Trametes pubescens.</title>
        <authorList>
            <person name="Makela M.R."/>
            <person name="Granchi Z."/>
            <person name="Peng M."/>
            <person name="De Vries R.P."/>
            <person name="Grigoriev I."/>
            <person name="Riley R."/>
            <person name="Hilden K."/>
        </authorList>
    </citation>
    <scope>NUCLEOTIDE SEQUENCE [LARGE SCALE GENOMIC DNA]</scope>
    <source>
        <strain evidence="2 3">FBCC735</strain>
    </source>
</reference>
<accession>A0A1M2VG87</accession>
<sequence length="164" mass="18072">MYDSESLSDSVSEVSSYDPNVWCSPNAGAYAVVRINAIEMVRHLHDAAALDAAKLMQTKSYLVCLDRTDSPQNIHPSARRSQRSSFDAASGRSSRLSACYRSFECSSSGSDEDLTDTYEGVTDANDDLALTPLFDLWLDLIDNLKEEDIPSPLELQQEIEAIQG</sequence>
<dbReference type="AlphaFoldDB" id="A0A1M2VG87"/>
<evidence type="ECO:0000313" key="2">
    <source>
        <dbReference type="EMBL" id="OJT06557.1"/>
    </source>
</evidence>
<dbReference type="Proteomes" id="UP000184267">
    <property type="component" value="Unassembled WGS sequence"/>
</dbReference>
<organism evidence="2 3">
    <name type="scientific">Trametes pubescens</name>
    <name type="common">White-rot fungus</name>
    <dbReference type="NCBI Taxonomy" id="154538"/>
    <lineage>
        <taxon>Eukaryota</taxon>
        <taxon>Fungi</taxon>
        <taxon>Dikarya</taxon>
        <taxon>Basidiomycota</taxon>
        <taxon>Agaricomycotina</taxon>
        <taxon>Agaricomycetes</taxon>
        <taxon>Polyporales</taxon>
        <taxon>Polyporaceae</taxon>
        <taxon>Trametes</taxon>
    </lineage>
</organism>
<gene>
    <name evidence="2" type="ORF">TRAPUB_2634</name>
</gene>
<feature type="region of interest" description="Disordered" evidence="1">
    <location>
        <begin position="73"/>
        <end position="92"/>
    </location>
</feature>
<evidence type="ECO:0000256" key="1">
    <source>
        <dbReference type="SAM" id="MobiDB-lite"/>
    </source>
</evidence>
<evidence type="ECO:0000313" key="3">
    <source>
        <dbReference type="Proteomes" id="UP000184267"/>
    </source>
</evidence>